<dbReference type="Pfam" id="PF02453">
    <property type="entry name" value="Reticulon"/>
    <property type="match status" value="1"/>
</dbReference>
<evidence type="ECO:0000256" key="1">
    <source>
        <dbReference type="ARBA" id="ARBA00004477"/>
    </source>
</evidence>
<sequence length="229" mass="25746">CNFNDVTNDFTTSLNEVHRYLFCSPIVRDLVCWREPIKSGIFMVLALTLLISLSCLSLVSIVAYAGLALLCCTAGYRMYCFLLNSSKLGNKLDGTTIIASDPFSSWINAEVQLPREKIADHVAASSVQLNARIKYLQDMLLLKNYFDTLQVQCSPKTRLLPSSEFVDSVCSQDPLMKAFTLGMTLPKVYIMYQASSFFARIDHNLLLRHVISMVVIPLQLVFVRQARSV</sequence>
<dbReference type="Gene3D" id="1.20.5.2480">
    <property type="match status" value="1"/>
</dbReference>
<organism evidence="8 9">
    <name type="scientific">Fasciolopsis buskii</name>
    <dbReference type="NCBI Taxonomy" id="27845"/>
    <lineage>
        <taxon>Eukaryota</taxon>
        <taxon>Metazoa</taxon>
        <taxon>Spiralia</taxon>
        <taxon>Lophotrochozoa</taxon>
        <taxon>Platyhelminthes</taxon>
        <taxon>Trematoda</taxon>
        <taxon>Digenea</taxon>
        <taxon>Plagiorchiida</taxon>
        <taxon>Echinostomata</taxon>
        <taxon>Echinostomatoidea</taxon>
        <taxon>Fasciolidae</taxon>
        <taxon>Fasciolopsis</taxon>
    </lineage>
</organism>
<keyword evidence="2 6" id="KW-0812">Transmembrane</keyword>
<comment type="subcellular location">
    <subcellularLocation>
        <location evidence="1 6">Endoplasmic reticulum membrane</location>
        <topology evidence="1 6">Multi-pass membrane protein</topology>
    </subcellularLocation>
</comment>
<evidence type="ECO:0000313" key="9">
    <source>
        <dbReference type="Proteomes" id="UP000728185"/>
    </source>
</evidence>
<dbReference type="PROSITE" id="PS50845">
    <property type="entry name" value="RETICULON"/>
    <property type="match status" value="1"/>
</dbReference>
<evidence type="ECO:0000256" key="6">
    <source>
        <dbReference type="RuleBase" id="RU363132"/>
    </source>
</evidence>
<proteinExistence type="predicted"/>
<name>A0A8E0RPX2_9TREM</name>
<dbReference type="PANTHER" id="PTHR45799">
    <property type="entry name" value="RETICULON-LIKE PROTEIN"/>
    <property type="match status" value="1"/>
</dbReference>
<dbReference type="AlphaFoldDB" id="A0A8E0RPX2"/>
<dbReference type="Proteomes" id="UP000728185">
    <property type="component" value="Unassembled WGS sequence"/>
</dbReference>
<keyword evidence="5 6" id="KW-0472">Membrane</keyword>
<keyword evidence="3 6" id="KW-0256">Endoplasmic reticulum</keyword>
<dbReference type="GO" id="GO:0005789">
    <property type="term" value="C:endoplasmic reticulum membrane"/>
    <property type="evidence" value="ECO:0007669"/>
    <property type="project" value="UniProtKB-SubCell"/>
</dbReference>
<feature type="domain" description="Reticulon" evidence="7">
    <location>
        <begin position="27"/>
        <end position="151"/>
    </location>
</feature>
<dbReference type="PANTHER" id="PTHR45799:SF2">
    <property type="entry name" value="RETICULON-LIKE PROTEIN"/>
    <property type="match status" value="1"/>
</dbReference>
<dbReference type="GO" id="GO:0030182">
    <property type="term" value="P:neuron differentiation"/>
    <property type="evidence" value="ECO:0007669"/>
    <property type="project" value="TreeGrafter"/>
</dbReference>
<dbReference type="GO" id="GO:0043005">
    <property type="term" value="C:neuron projection"/>
    <property type="evidence" value="ECO:0007669"/>
    <property type="project" value="TreeGrafter"/>
</dbReference>
<protein>
    <recommendedName>
        <fullName evidence="6">Reticulon-like protein</fullName>
    </recommendedName>
</protein>
<comment type="caution">
    <text evidence="6">Lacks conserved residue(s) required for the propagation of feature annotation.</text>
</comment>
<dbReference type="OrthoDB" id="567788at2759"/>
<accession>A0A8E0RPX2</accession>
<evidence type="ECO:0000256" key="3">
    <source>
        <dbReference type="ARBA" id="ARBA00022824"/>
    </source>
</evidence>
<feature type="transmembrane region" description="Helical" evidence="6">
    <location>
        <begin position="41"/>
        <end position="70"/>
    </location>
</feature>
<dbReference type="GO" id="GO:0014069">
    <property type="term" value="C:postsynaptic density"/>
    <property type="evidence" value="ECO:0007669"/>
    <property type="project" value="TreeGrafter"/>
</dbReference>
<evidence type="ECO:0000256" key="5">
    <source>
        <dbReference type="ARBA" id="ARBA00023136"/>
    </source>
</evidence>
<evidence type="ECO:0000256" key="2">
    <source>
        <dbReference type="ARBA" id="ARBA00022692"/>
    </source>
</evidence>
<comment type="caution">
    <text evidence="8">The sequence shown here is derived from an EMBL/GenBank/DDBJ whole genome shotgun (WGS) entry which is preliminary data.</text>
</comment>
<reference evidence="8" key="1">
    <citation type="submission" date="2019-05" db="EMBL/GenBank/DDBJ databases">
        <title>Annotation for the trematode Fasciolopsis buski.</title>
        <authorList>
            <person name="Choi Y.-J."/>
        </authorList>
    </citation>
    <scope>NUCLEOTIDE SEQUENCE</scope>
    <source>
        <strain evidence="8">HT</strain>
        <tissue evidence="8">Whole worm</tissue>
    </source>
</reference>
<evidence type="ECO:0000259" key="7">
    <source>
        <dbReference type="PROSITE" id="PS50845"/>
    </source>
</evidence>
<keyword evidence="4 6" id="KW-1133">Transmembrane helix</keyword>
<dbReference type="GO" id="GO:0071787">
    <property type="term" value="P:endoplasmic reticulum tubular network formation"/>
    <property type="evidence" value="ECO:0007669"/>
    <property type="project" value="TreeGrafter"/>
</dbReference>
<gene>
    <name evidence="8" type="ORF">FBUS_09571</name>
</gene>
<keyword evidence="9" id="KW-1185">Reference proteome</keyword>
<evidence type="ECO:0000313" key="8">
    <source>
        <dbReference type="EMBL" id="KAA0187674.1"/>
    </source>
</evidence>
<dbReference type="InterPro" id="IPR046964">
    <property type="entry name" value="RTN1-4"/>
</dbReference>
<dbReference type="GO" id="GO:0007420">
    <property type="term" value="P:brain development"/>
    <property type="evidence" value="ECO:0007669"/>
    <property type="project" value="TreeGrafter"/>
</dbReference>
<dbReference type="InterPro" id="IPR003388">
    <property type="entry name" value="Reticulon"/>
</dbReference>
<evidence type="ECO:0000256" key="4">
    <source>
        <dbReference type="ARBA" id="ARBA00022989"/>
    </source>
</evidence>
<dbReference type="EMBL" id="LUCM01008959">
    <property type="protein sequence ID" value="KAA0187674.1"/>
    <property type="molecule type" value="Genomic_DNA"/>
</dbReference>
<feature type="non-terminal residue" evidence="8">
    <location>
        <position position="1"/>
    </location>
</feature>